<dbReference type="InterPro" id="IPR000719">
    <property type="entry name" value="Prot_kinase_dom"/>
</dbReference>
<evidence type="ECO:0000256" key="7">
    <source>
        <dbReference type="SAM" id="MobiDB-lite"/>
    </source>
</evidence>
<keyword evidence="1" id="KW-0808">Transferase</keyword>
<protein>
    <recommendedName>
        <fullName evidence="6">mitogen-activated protein kinase kinase</fullName>
        <ecNumber evidence="6">2.7.12.2</ecNumber>
    </recommendedName>
</protein>
<keyword evidence="4" id="KW-0067">ATP-binding</keyword>
<evidence type="ECO:0000313" key="10">
    <source>
        <dbReference type="Proteomes" id="UP000663889"/>
    </source>
</evidence>
<keyword evidence="3" id="KW-0418">Kinase</keyword>
<gene>
    <name evidence="9" type="ORF">SEV965_LOCUS34987</name>
</gene>
<dbReference type="PANTHER" id="PTHR48013:SF15">
    <property type="entry name" value="DUAL SPECIFICITY MITOGEN-ACTIVATED PROTEIN KINASE KINASE 4"/>
    <property type="match status" value="1"/>
</dbReference>
<evidence type="ECO:0000256" key="2">
    <source>
        <dbReference type="ARBA" id="ARBA00022741"/>
    </source>
</evidence>
<dbReference type="PANTHER" id="PTHR48013">
    <property type="entry name" value="DUAL SPECIFICITY MITOGEN-ACTIVATED PROTEIN KINASE KINASE 5-RELATED"/>
    <property type="match status" value="1"/>
</dbReference>
<dbReference type="InterPro" id="IPR011009">
    <property type="entry name" value="Kinase-like_dom_sf"/>
</dbReference>
<dbReference type="Proteomes" id="UP000663889">
    <property type="component" value="Unassembled WGS sequence"/>
</dbReference>
<name>A0A815RL20_9BILA</name>
<organism evidence="9 10">
    <name type="scientific">Rotaria sordida</name>
    <dbReference type="NCBI Taxonomy" id="392033"/>
    <lineage>
        <taxon>Eukaryota</taxon>
        <taxon>Metazoa</taxon>
        <taxon>Spiralia</taxon>
        <taxon>Gnathifera</taxon>
        <taxon>Rotifera</taxon>
        <taxon>Eurotatoria</taxon>
        <taxon>Bdelloidea</taxon>
        <taxon>Philodinida</taxon>
        <taxon>Philodinidae</taxon>
        <taxon>Rotaria</taxon>
    </lineage>
</organism>
<feature type="compositionally biased region" description="Pro residues" evidence="7">
    <location>
        <begin position="119"/>
        <end position="129"/>
    </location>
</feature>
<dbReference type="Gene3D" id="1.10.510.10">
    <property type="entry name" value="Transferase(Phosphotransferase) domain 1"/>
    <property type="match status" value="1"/>
</dbReference>
<evidence type="ECO:0000256" key="6">
    <source>
        <dbReference type="ARBA" id="ARBA00038999"/>
    </source>
</evidence>
<comment type="similarity">
    <text evidence="5">Belongs to the protein kinase superfamily. STE Ser/Thr protein kinase family. MAP kinase kinase subfamily.</text>
</comment>
<evidence type="ECO:0000256" key="4">
    <source>
        <dbReference type="ARBA" id="ARBA00022840"/>
    </source>
</evidence>
<feature type="domain" description="Protein kinase" evidence="8">
    <location>
        <begin position="1"/>
        <end position="155"/>
    </location>
</feature>
<dbReference type="EMBL" id="CAJNOU010005451">
    <property type="protein sequence ID" value="CAF1478499.1"/>
    <property type="molecule type" value="Genomic_DNA"/>
</dbReference>
<evidence type="ECO:0000256" key="5">
    <source>
        <dbReference type="ARBA" id="ARBA00038035"/>
    </source>
</evidence>
<sequence>MISMELMDTSFDHFYKFVYHKLDLFIPESVLAYITLITLEAMDYLRSRWNIIHQSVKPSNILVSRTAIKLVNSGITNKIFDMNHAIINGSDFRSCTQIPNPNPNPIHKPNTKSKSHTPIPNPNPNPNPIHKPNTKSKSHTPIPNPNPNPNPKSQT</sequence>
<evidence type="ECO:0000259" key="8">
    <source>
        <dbReference type="PROSITE" id="PS50011"/>
    </source>
</evidence>
<evidence type="ECO:0000313" key="9">
    <source>
        <dbReference type="EMBL" id="CAF1478499.1"/>
    </source>
</evidence>
<comment type="caution">
    <text evidence="9">The sequence shown here is derived from an EMBL/GenBank/DDBJ whole genome shotgun (WGS) entry which is preliminary data.</text>
</comment>
<dbReference type="AlphaFoldDB" id="A0A815RL20"/>
<accession>A0A815RL20</accession>
<reference evidence="9" key="1">
    <citation type="submission" date="2021-02" db="EMBL/GenBank/DDBJ databases">
        <authorList>
            <person name="Nowell W R."/>
        </authorList>
    </citation>
    <scope>NUCLEOTIDE SEQUENCE</scope>
</reference>
<evidence type="ECO:0000256" key="3">
    <source>
        <dbReference type="ARBA" id="ARBA00022777"/>
    </source>
</evidence>
<proteinExistence type="inferred from homology"/>
<feature type="region of interest" description="Disordered" evidence="7">
    <location>
        <begin position="96"/>
        <end position="155"/>
    </location>
</feature>
<feature type="compositionally biased region" description="Pro residues" evidence="7">
    <location>
        <begin position="142"/>
        <end position="155"/>
    </location>
</feature>
<evidence type="ECO:0000256" key="1">
    <source>
        <dbReference type="ARBA" id="ARBA00022679"/>
    </source>
</evidence>
<dbReference type="EC" id="2.7.12.2" evidence="6"/>
<dbReference type="PROSITE" id="PS50011">
    <property type="entry name" value="PROTEIN_KINASE_DOM"/>
    <property type="match status" value="1"/>
</dbReference>
<dbReference type="SUPFAM" id="SSF56112">
    <property type="entry name" value="Protein kinase-like (PK-like)"/>
    <property type="match status" value="1"/>
</dbReference>
<dbReference type="GO" id="GO:0008545">
    <property type="term" value="F:JUN kinase kinase activity"/>
    <property type="evidence" value="ECO:0007669"/>
    <property type="project" value="TreeGrafter"/>
</dbReference>
<keyword evidence="2" id="KW-0547">Nucleotide-binding</keyword>
<dbReference type="GO" id="GO:0005524">
    <property type="term" value="F:ATP binding"/>
    <property type="evidence" value="ECO:0007669"/>
    <property type="project" value="UniProtKB-KW"/>
</dbReference>